<organism evidence="9 10">
    <name type="scientific">Actinidia rufa</name>
    <dbReference type="NCBI Taxonomy" id="165716"/>
    <lineage>
        <taxon>Eukaryota</taxon>
        <taxon>Viridiplantae</taxon>
        <taxon>Streptophyta</taxon>
        <taxon>Embryophyta</taxon>
        <taxon>Tracheophyta</taxon>
        <taxon>Spermatophyta</taxon>
        <taxon>Magnoliopsida</taxon>
        <taxon>eudicotyledons</taxon>
        <taxon>Gunneridae</taxon>
        <taxon>Pentapetalae</taxon>
        <taxon>asterids</taxon>
        <taxon>Ericales</taxon>
        <taxon>Actinidiaceae</taxon>
        <taxon>Actinidia</taxon>
    </lineage>
</organism>
<evidence type="ECO:0000313" key="9">
    <source>
        <dbReference type="EMBL" id="GFY96089.1"/>
    </source>
</evidence>
<dbReference type="InterPro" id="IPR005175">
    <property type="entry name" value="PPC_dom"/>
</dbReference>
<dbReference type="GO" id="GO:0003700">
    <property type="term" value="F:DNA-binding transcription factor activity"/>
    <property type="evidence" value="ECO:0007669"/>
    <property type="project" value="TreeGrafter"/>
</dbReference>
<reference evidence="9 10" key="1">
    <citation type="submission" date="2019-07" db="EMBL/GenBank/DDBJ databases">
        <title>De Novo Assembly of kiwifruit Actinidia rufa.</title>
        <authorList>
            <person name="Sugita-Konishi S."/>
            <person name="Sato K."/>
            <person name="Mori E."/>
            <person name="Abe Y."/>
            <person name="Kisaki G."/>
            <person name="Hamano K."/>
            <person name="Suezawa K."/>
            <person name="Otani M."/>
            <person name="Fukuda T."/>
            <person name="Manabe T."/>
            <person name="Gomi K."/>
            <person name="Tabuchi M."/>
            <person name="Akimitsu K."/>
            <person name="Kataoka I."/>
        </authorList>
    </citation>
    <scope>NUCLEOTIDE SEQUENCE [LARGE SCALE GENOMIC DNA]</scope>
    <source>
        <strain evidence="10">cv. Fuchu</strain>
    </source>
</reference>
<dbReference type="PANTHER" id="PTHR31100">
    <property type="entry name" value="AT-HOOK MOTIF NUCLEAR-LOCALIZED PROTEIN 15"/>
    <property type="match status" value="1"/>
</dbReference>
<dbReference type="InterPro" id="IPR014476">
    <property type="entry name" value="AHL15-29"/>
</dbReference>
<evidence type="ECO:0000256" key="3">
    <source>
        <dbReference type="ARBA" id="ARBA00023015"/>
    </source>
</evidence>
<keyword evidence="6" id="KW-0539">Nucleus</keyword>
<gene>
    <name evidence="9" type="ORF">Acr_11g0003950</name>
</gene>
<proteinExistence type="predicted"/>
<evidence type="ECO:0000256" key="1">
    <source>
        <dbReference type="ARBA" id="ARBA00003687"/>
    </source>
</evidence>
<feature type="compositionally biased region" description="Basic and acidic residues" evidence="7">
    <location>
        <begin position="1"/>
        <end position="11"/>
    </location>
</feature>
<dbReference type="Proteomes" id="UP000585474">
    <property type="component" value="Unassembled WGS sequence"/>
</dbReference>
<dbReference type="Pfam" id="PF03479">
    <property type="entry name" value="PCC"/>
    <property type="match status" value="1"/>
</dbReference>
<keyword evidence="10" id="KW-1185">Reference proteome</keyword>
<evidence type="ECO:0000256" key="7">
    <source>
        <dbReference type="SAM" id="MobiDB-lite"/>
    </source>
</evidence>
<keyword evidence="3" id="KW-0805">Transcription regulation</keyword>
<dbReference type="PROSITE" id="PS51742">
    <property type="entry name" value="PPC"/>
    <property type="match status" value="1"/>
</dbReference>
<keyword evidence="5" id="KW-0804">Transcription</keyword>
<comment type="subcellular location">
    <subcellularLocation>
        <location evidence="2">Nucleus</location>
    </subcellularLocation>
</comment>
<dbReference type="SUPFAM" id="SSF117856">
    <property type="entry name" value="AF0104/ALDC/Ptd012-like"/>
    <property type="match status" value="1"/>
</dbReference>
<dbReference type="FunFam" id="3.30.1330.80:FF:000006">
    <property type="entry name" value="AT-hook motif nuclear-localized protein"/>
    <property type="match status" value="1"/>
</dbReference>
<protein>
    <submittedName>
        <fullName evidence="9">Putative AT-hook DNA-binding family protein</fullName>
    </submittedName>
</protein>
<dbReference type="EMBL" id="BJWL01000011">
    <property type="protein sequence ID" value="GFY96089.1"/>
    <property type="molecule type" value="Genomic_DNA"/>
</dbReference>
<feature type="domain" description="PPC" evidence="8">
    <location>
        <begin position="89"/>
        <end position="226"/>
    </location>
</feature>
<dbReference type="AlphaFoldDB" id="A0A7J0FCW1"/>
<feature type="region of interest" description="Disordered" evidence="7">
    <location>
        <begin position="211"/>
        <end position="254"/>
    </location>
</feature>
<evidence type="ECO:0000256" key="6">
    <source>
        <dbReference type="ARBA" id="ARBA00023242"/>
    </source>
</evidence>
<dbReference type="OrthoDB" id="782346at2759"/>
<dbReference type="GO" id="GO:0003680">
    <property type="term" value="F:minor groove of adenine-thymine-rich DNA binding"/>
    <property type="evidence" value="ECO:0007669"/>
    <property type="project" value="InterPro"/>
</dbReference>
<evidence type="ECO:0000256" key="2">
    <source>
        <dbReference type="ARBA" id="ARBA00004123"/>
    </source>
</evidence>
<feature type="compositionally biased region" description="Low complexity" evidence="7">
    <location>
        <begin position="48"/>
        <end position="60"/>
    </location>
</feature>
<comment type="function">
    <text evidence="1">Transcription factor that specifically binds AT-rich DNA sequences related to the nuclear matrix attachment regions (MARs).</text>
</comment>
<keyword evidence="4 9" id="KW-0238">DNA-binding</keyword>
<dbReference type="Gene3D" id="3.30.1330.80">
    <property type="entry name" value="Hypothetical protein, similar to alpha- acetolactate decarboxylase, domain 2"/>
    <property type="match status" value="1"/>
</dbReference>
<dbReference type="PANTHER" id="PTHR31100:SF69">
    <property type="entry name" value="AT-HOOK MOTIF NUCLEAR-LOCALIZED PROTEIN 17-RELATED"/>
    <property type="match status" value="1"/>
</dbReference>
<accession>A0A7J0FCW1</accession>
<dbReference type="GO" id="GO:0005634">
    <property type="term" value="C:nucleus"/>
    <property type="evidence" value="ECO:0007669"/>
    <property type="project" value="UniProtKB-SubCell"/>
</dbReference>
<sequence>MKGERGEEKRYPNMFTNMRQRETFPPPQHHHHLHHQSQTSEEADSQRSPSTNTTPSAAATIEVVRRPRGRPPGSKNKPKPPVIITRHSEAPMSPYVLEISAGADLIEAIHRFSRKRNLGICVLSASGAVANVTIRQPSVTPGATVIFHGRFDLLSLSATVMPEMTFPLGNEFAISLAGPQGQIVGGTVVAPLYAASTVYVIAASFTNPSYHRLPEEEEGRNSGENEGNSPPHPTVLGGGDVGGHPPPSQAAAESCGMSFYSGHLGSDVIWAPTARQPPPHY</sequence>
<evidence type="ECO:0000259" key="8">
    <source>
        <dbReference type="PROSITE" id="PS51742"/>
    </source>
</evidence>
<evidence type="ECO:0000256" key="4">
    <source>
        <dbReference type="ARBA" id="ARBA00023125"/>
    </source>
</evidence>
<comment type="caution">
    <text evidence="9">The sequence shown here is derived from an EMBL/GenBank/DDBJ whole genome shotgun (WGS) entry which is preliminary data.</text>
</comment>
<evidence type="ECO:0000256" key="5">
    <source>
        <dbReference type="ARBA" id="ARBA00023163"/>
    </source>
</evidence>
<feature type="region of interest" description="Disordered" evidence="7">
    <location>
        <begin position="1"/>
        <end position="87"/>
    </location>
</feature>
<name>A0A7J0FCW1_9ERIC</name>
<evidence type="ECO:0000313" key="10">
    <source>
        <dbReference type="Proteomes" id="UP000585474"/>
    </source>
</evidence>
<dbReference type="CDD" id="cd11378">
    <property type="entry name" value="DUF296"/>
    <property type="match status" value="1"/>
</dbReference>